<dbReference type="SUPFAM" id="SSF103473">
    <property type="entry name" value="MFS general substrate transporter"/>
    <property type="match status" value="1"/>
</dbReference>
<dbReference type="InterPro" id="IPR020846">
    <property type="entry name" value="MFS_dom"/>
</dbReference>
<keyword evidence="5 8" id="KW-1133">Transmembrane helix</keyword>
<accession>A0AA91DND8</accession>
<evidence type="ECO:0000313" key="10">
    <source>
        <dbReference type="EMBL" id="OAK63675.1"/>
    </source>
</evidence>
<evidence type="ECO:0000256" key="2">
    <source>
        <dbReference type="ARBA" id="ARBA00022448"/>
    </source>
</evidence>
<dbReference type="AlphaFoldDB" id="A0AA91DND8"/>
<evidence type="ECO:0000256" key="7">
    <source>
        <dbReference type="SAM" id="MobiDB-lite"/>
    </source>
</evidence>
<evidence type="ECO:0000256" key="4">
    <source>
        <dbReference type="ARBA" id="ARBA00022692"/>
    </source>
</evidence>
<dbReference type="Gene3D" id="1.20.1250.20">
    <property type="entry name" value="MFS general substrate transporter like domains"/>
    <property type="match status" value="1"/>
</dbReference>
<feature type="transmembrane region" description="Helical" evidence="8">
    <location>
        <begin position="77"/>
        <end position="96"/>
    </location>
</feature>
<protein>
    <submittedName>
        <fullName evidence="10">MFS transporter</fullName>
    </submittedName>
</protein>
<dbReference type="InterPro" id="IPR036259">
    <property type="entry name" value="MFS_trans_sf"/>
</dbReference>
<keyword evidence="4 8" id="KW-0812">Transmembrane</keyword>
<feature type="region of interest" description="Disordered" evidence="7">
    <location>
        <begin position="404"/>
        <end position="425"/>
    </location>
</feature>
<gene>
    <name evidence="10" type="ORF">A3K87_16125</name>
</gene>
<keyword evidence="6 8" id="KW-0472">Membrane</keyword>
<feature type="transmembrane region" description="Helical" evidence="8">
    <location>
        <begin position="136"/>
        <end position="158"/>
    </location>
</feature>
<dbReference type="InterPro" id="IPR011701">
    <property type="entry name" value="MFS"/>
</dbReference>
<comment type="subcellular location">
    <subcellularLocation>
        <location evidence="1">Cell membrane</location>
        <topology evidence="1">Multi-pass membrane protein</topology>
    </subcellularLocation>
</comment>
<evidence type="ECO:0000256" key="3">
    <source>
        <dbReference type="ARBA" id="ARBA00022475"/>
    </source>
</evidence>
<feature type="transmembrane region" description="Helical" evidence="8">
    <location>
        <begin position="170"/>
        <end position="190"/>
    </location>
</feature>
<proteinExistence type="predicted"/>
<evidence type="ECO:0000256" key="8">
    <source>
        <dbReference type="SAM" id="Phobius"/>
    </source>
</evidence>
<dbReference type="GO" id="GO:0005886">
    <property type="term" value="C:plasma membrane"/>
    <property type="evidence" value="ECO:0007669"/>
    <property type="project" value="UniProtKB-SubCell"/>
</dbReference>
<comment type="caution">
    <text evidence="10">The sequence shown here is derived from an EMBL/GenBank/DDBJ whole genome shotgun (WGS) entry which is preliminary data.</text>
</comment>
<sequence>MRKSAMALLGAMVFIVSLGYGAGLPLIRLYLLRYLGAVPASTVAWHVGMLGGVYLFALFLFAPLWGRLSDRRGRVGVLLIGFATFLVGSTATALAPSLGFVYAARLLAGAGAAAIMPTAQAYIADSSTTVDRSRRFVLLGSSSFIGFLAGPAFGTWLAGPVMGSVVGEMGGMLTWPALAVAAAGVPLLLLTRLCLGRDHDIVATQAVEGDEAANAPRRHFVHASMLLAALASFAVGTFEVGFNLFGSQTLGLTTATMAAMFITCSLAMLAAQSMLLLSSVRRRIDQRWVAAAFAGSALALTFISLVPGAGSLGLMIAVVATGAGMVGPVLSYELLERKAAAAGALLGRQAAAGNLGQALGSMGAGSLFTLTPMAPFWAAAAILLLGAVLSLVWWGPTRNREIAARKPTDARGGANGGRASNLPAR</sequence>
<evidence type="ECO:0000256" key="5">
    <source>
        <dbReference type="ARBA" id="ARBA00022989"/>
    </source>
</evidence>
<feature type="transmembrane region" description="Helical" evidence="8">
    <location>
        <begin position="225"/>
        <end position="245"/>
    </location>
</feature>
<dbReference type="PRINTS" id="PR01035">
    <property type="entry name" value="TCRTETA"/>
</dbReference>
<dbReference type="InterPro" id="IPR001958">
    <property type="entry name" value="Tet-R_TetA/multi-R_MdtG-like"/>
</dbReference>
<keyword evidence="2" id="KW-0813">Transport</keyword>
<evidence type="ECO:0000256" key="1">
    <source>
        <dbReference type="ARBA" id="ARBA00004651"/>
    </source>
</evidence>
<reference evidence="10 11" key="1">
    <citation type="submission" date="2016-03" db="EMBL/GenBank/DDBJ databases">
        <title>Genome sequence of Variovorax paradoxus KB5.</title>
        <authorList>
            <person name="Jeong H."/>
            <person name="Hong C.E."/>
            <person name="Jo S.H."/>
            <person name="Park J.M."/>
        </authorList>
    </citation>
    <scope>NUCLEOTIDE SEQUENCE [LARGE SCALE GENOMIC DNA]</scope>
    <source>
        <strain evidence="10 11">KB5</strain>
    </source>
</reference>
<evidence type="ECO:0000259" key="9">
    <source>
        <dbReference type="PROSITE" id="PS50850"/>
    </source>
</evidence>
<feature type="domain" description="Major facilitator superfamily (MFS) profile" evidence="9">
    <location>
        <begin position="5"/>
        <end position="398"/>
    </location>
</feature>
<dbReference type="InterPro" id="IPR050171">
    <property type="entry name" value="MFS_Transporters"/>
</dbReference>
<dbReference type="PANTHER" id="PTHR23517">
    <property type="entry name" value="RESISTANCE PROTEIN MDTM, PUTATIVE-RELATED-RELATED"/>
    <property type="match status" value="1"/>
</dbReference>
<feature type="transmembrane region" description="Helical" evidence="8">
    <location>
        <begin position="102"/>
        <end position="124"/>
    </location>
</feature>
<feature type="transmembrane region" description="Helical" evidence="8">
    <location>
        <begin position="257"/>
        <end position="276"/>
    </location>
</feature>
<dbReference type="Pfam" id="PF07690">
    <property type="entry name" value="MFS_1"/>
    <property type="match status" value="1"/>
</dbReference>
<dbReference type="PROSITE" id="PS50850">
    <property type="entry name" value="MFS"/>
    <property type="match status" value="1"/>
</dbReference>
<organism evidence="10 11">
    <name type="scientific">Variovorax paradoxus</name>
    <dbReference type="NCBI Taxonomy" id="34073"/>
    <lineage>
        <taxon>Bacteria</taxon>
        <taxon>Pseudomonadati</taxon>
        <taxon>Pseudomonadota</taxon>
        <taxon>Betaproteobacteria</taxon>
        <taxon>Burkholderiales</taxon>
        <taxon>Comamonadaceae</taxon>
        <taxon>Variovorax</taxon>
    </lineage>
</organism>
<evidence type="ECO:0000256" key="6">
    <source>
        <dbReference type="ARBA" id="ARBA00023136"/>
    </source>
</evidence>
<dbReference type="GO" id="GO:0022857">
    <property type="term" value="F:transmembrane transporter activity"/>
    <property type="evidence" value="ECO:0007669"/>
    <property type="project" value="InterPro"/>
</dbReference>
<dbReference type="PANTHER" id="PTHR23517:SF3">
    <property type="entry name" value="INTEGRAL MEMBRANE TRANSPORT PROTEIN"/>
    <property type="match status" value="1"/>
</dbReference>
<evidence type="ECO:0000313" key="11">
    <source>
        <dbReference type="Proteomes" id="UP000077852"/>
    </source>
</evidence>
<name>A0AA91DND8_VARPD</name>
<feature type="transmembrane region" description="Helical" evidence="8">
    <location>
        <begin position="45"/>
        <end position="65"/>
    </location>
</feature>
<dbReference type="EMBL" id="LVHG01000044">
    <property type="protein sequence ID" value="OAK63675.1"/>
    <property type="molecule type" value="Genomic_DNA"/>
</dbReference>
<keyword evidence="3" id="KW-1003">Cell membrane</keyword>
<feature type="transmembrane region" description="Helical" evidence="8">
    <location>
        <begin position="376"/>
        <end position="396"/>
    </location>
</feature>
<dbReference type="Proteomes" id="UP000077852">
    <property type="component" value="Unassembled WGS sequence"/>
</dbReference>